<dbReference type="NCBIfam" id="TIGR00229">
    <property type="entry name" value="sensory_box"/>
    <property type="match status" value="1"/>
</dbReference>
<keyword evidence="2" id="KW-0597">Phosphoprotein</keyword>
<dbReference type="SMART" id="SM00331">
    <property type="entry name" value="PP2C_SIG"/>
    <property type="match status" value="1"/>
</dbReference>
<keyword evidence="8" id="KW-0067">ATP-binding</keyword>
<dbReference type="SMART" id="SM00065">
    <property type="entry name" value="GAF"/>
    <property type="match status" value="1"/>
</dbReference>
<keyword evidence="6" id="KW-0418">Kinase</keyword>
<keyword evidence="3" id="KW-0808">Transferase</keyword>
<dbReference type="EC" id="3.1.3.16" evidence="1"/>
<evidence type="ECO:0000256" key="2">
    <source>
        <dbReference type="ARBA" id="ARBA00022553"/>
    </source>
</evidence>
<evidence type="ECO:0000256" key="7">
    <source>
        <dbReference type="ARBA" id="ARBA00022801"/>
    </source>
</evidence>
<dbReference type="SUPFAM" id="SSF55785">
    <property type="entry name" value="PYP-like sensor domain (PAS domain)"/>
    <property type="match status" value="1"/>
</dbReference>
<dbReference type="GO" id="GO:0016301">
    <property type="term" value="F:kinase activity"/>
    <property type="evidence" value="ECO:0007669"/>
    <property type="project" value="UniProtKB-KW"/>
</dbReference>
<dbReference type="GO" id="GO:0005524">
    <property type="term" value="F:ATP binding"/>
    <property type="evidence" value="ECO:0007669"/>
    <property type="project" value="UniProtKB-KW"/>
</dbReference>
<dbReference type="InterPro" id="IPR001932">
    <property type="entry name" value="PPM-type_phosphatase-like_dom"/>
</dbReference>
<dbReference type="Pfam" id="PF01590">
    <property type="entry name" value="GAF"/>
    <property type="match status" value="1"/>
</dbReference>
<name>A0A1G9H646_9ACTN</name>
<protein>
    <recommendedName>
        <fullName evidence="1">protein-serine/threonine phosphatase</fullName>
        <ecNumber evidence="1">3.1.3.16</ecNumber>
    </recommendedName>
    <alternativeName>
        <fullName evidence="15">Protein-serine/threonine phosphatase</fullName>
    </alternativeName>
    <alternativeName>
        <fullName evidence="14">Serine/threonine-protein kinase</fullName>
    </alternativeName>
</protein>
<keyword evidence="9" id="KW-0460">Magnesium</keyword>
<proteinExistence type="predicted"/>
<dbReference type="Gene3D" id="3.60.40.10">
    <property type="entry name" value="PPM-type phosphatase domain"/>
    <property type="match status" value="1"/>
</dbReference>
<dbReference type="SUPFAM" id="SSF81606">
    <property type="entry name" value="PP2C-like"/>
    <property type="match status" value="1"/>
</dbReference>
<evidence type="ECO:0000313" key="17">
    <source>
        <dbReference type="EMBL" id="SDL08468.1"/>
    </source>
</evidence>
<comment type="function">
    <text evidence="13">Primarily acts as an independent SigF regulator that is sensitive to the osmosensory signal, mediating the cross talk of PknD with the SigF regulon. Possesses both phosphatase and kinase activities. The kinase domain functions as a classic anti-sigma factor-like kinase to phosphorylate the anti-anti-sigma factor domain at the canonical regulatory site, and the phosphatase domain antagonizes this activity.</text>
</comment>
<evidence type="ECO:0000256" key="12">
    <source>
        <dbReference type="ARBA" id="ARBA00047761"/>
    </source>
</evidence>
<keyword evidence="7" id="KW-0378">Hydrolase</keyword>
<keyword evidence="5" id="KW-0547">Nucleotide-binding</keyword>
<organism evidence="17 18">
    <name type="scientific">Nonomuraea maritima</name>
    <dbReference type="NCBI Taxonomy" id="683260"/>
    <lineage>
        <taxon>Bacteria</taxon>
        <taxon>Bacillati</taxon>
        <taxon>Actinomycetota</taxon>
        <taxon>Actinomycetes</taxon>
        <taxon>Streptosporangiales</taxon>
        <taxon>Streptosporangiaceae</taxon>
        <taxon>Nonomuraea</taxon>
    </lineage>
</organism>
<dbReference type="SMART" id="SM00091">
    <property type="entry name" value="PAS"/>
    <property type="match status" value="1"/>
</dbReference>
<evidence type="ECO:0000256" key="5">
    <source>
        <dbReference type="ARBA" id="ARBA00022741"/>
    </source>
</evidence>
<dbReference type="PANTHER" id="PTHR43156">
    <property type="entry name" value="STAGE II SPORULATION PROTEIN E-RELATED"/>
    <property type="match status" value="1"/>
</dbReference>
<keyword evidence="18" id="KW-1185">Reference proteome</keyword>
<evidence type="ECO:0000256" key="8">
    <source>
        <dbReference type="ARBA" id="ARBA00022840"/>
    </source>
</evidence>
<evidence type="ECO:0000256" key="1">
    <source>
        <dbReference type="ARBA" id="ARBA00013081"/>
    </source>
</evidence>
<evidence type="ECO:0000256" key="10">
    <source>
        <dbReference type="ARBA" id="ARBA00022912"/>
    </source>
</evidence>
<evidence type="ECO:0000256" key="14">
    <source>
        <dbReference type="ARBA" id="ARBA00075117"/>
    </source>
</evidence>
<gene>
    <name evidence="17" type="ORF">SAMN05421874_115112</name>
</gene>
<dbReference type="EMBL" id="FNFB01000015">
    <property type="protein sequence ID" value="SDL08468.1"/>
    <property type="molecule type" value="Genomic_DNA"/>
</dbReference>
<reference evidence="17 18" key="1">
    <citation type="submission" date="2016-10" db="EMBL/GenBank/DDBJ databases">
        <authorList>
            <person name="de Groot N.N."/>
        </authorList>
    </citation>
    <scope>NUCLEOTIDE SEQUENCE [LARGE SCALE GENOMIC DNA]</scope>
    <source>
        <strain evidence="17 18">CGMCC 4.5681</strain>
    </source>
</reference>
<evidence type="ECO:0000256" key="9">
    <source>
        <dbReference type="ARBA" id="ARBA00022842"/>
    </source>
</evidence>
<feature type="domain" description="PAS" evidence="16">
    <location>
        <begin position="30"/>
        <end position="82"/>
    </location>
</feature>
<evidence type="ECO:0000259" key="16">
    <source>
        <dbReference type="PROSITE" id="PS50112"/>
    </source>
</evidence>
<dbReference type="CDD" id="cd00130">
    <property type="entry name" value="PAS"/>
    <property type="match status" value="1"/>
</dbReference>
<dbReference type="Proteomes" id="UP000198683">
    <property type="component" value="Unassembled WGS sequence"/>
</dbReference>
<evidence type="ECO:0000256" key="3">
    <source>
        <dbReference type="ARBA" id="ARBA00022679"/>
    </source>
</evidence>
<evidence type="ECO:0000313" key="18">
    <source>
        <dbReference type="Proteomes" id="UP000198683"/>
    </source>
</evidence>
<dbReference type="InterPro" id="IPR029016">
    <property type="entry name" value="GAF-like_dom_sf"/>
</dbReference>
<evidence type="ECO:0000256" key="13">
    <source>
        <dbReference type="ARBA" id="ARBA00056274"/>
    </source>
</evidence>
<accession>A0A1G9H646</accession>
<dbReference type="PROSITE" id="PS50112">
    <property type="entry name" value="PAS"/>
    <property type="match status" value="1"/>
</dbReference>
<dbReference type="FunFam" id="3.60.40.10:FF:000005">
    <property type="entry name" value="Serine/threonine protein phosphatase"/>
    <property type="match status" value="1"/>
</dbReference>
<keyword evidence="11" id="KW-0464">Manganese</keyword>
<evidence type="ECO:0000256" key="4">
    <source>
        <dbReference type="ARBA" id="ARBA00022723"/>
    </source>
</evidence>
<dbReference type="STRING" id="683260.SAMN05421874_115112"/>
<dbReference type="SUPFAM" id="SSF55781">
    <property type="entry name" value="GAF domain-like"/>
    <property type="match status" value="1"/>
</dbReference>
<evidence type="ECO:0000256" key="6">
    <source>
        <dbReference type="ARBA" id="ARBA00022777"/>
    </source>
</evidence>
<dbReference type="InterPro" id="IPR035965">
    <property type="entry name" value="PAS-like_dom_sf"/>
</dbReference>
<dbReference type="InterPro" id="IPR003018">
    <property type="entry name" value="GAF"/>
</dbReference>
<dbReference type="InterPro" id="IPR052016">
    <property type="entry name" value="Bact_Sigma-Reg"/>
</dbReference>
<dbReference type="Pfam" id="PF13426">
    <property type="entry name" value="PAS_9"/>
    <property type="match status" value="1"/>
</dbReference>
<keyword evidence="10" id="KW-0904">Protein phosphatase</keyword>
<dbReference type="GO" id="GO:0004722">
    <property type="term" value="F:protein serine/threonine phosphatase activity"/>
    <property type="evidence" value="ECO:0007669"/>
    <property type="project" value="UniProtKB-EC"/>
</dbReference>
<keyword evidence="4" id="KW-0479">Metal-binding</keyword>
<evidence type="ECO:0000256" key="11">
    <source>
        <dbReference type="ARBA" id="ARBA00023211"/>
    </source>
</evidence>
<dbReference type="PANTHER" id="PTHR43156:SF2">
    <property type="entry name" value="STAGE II SPORULATION PROTEIN E"/>
    <property type="match status" value="1"/>
</dbReference>
<dbReference type="InterPro" id="IPR036457">
    <property type="entry name" value="PPM-type-like_dom_sf"/>
</dbReference>
<comment type="catalytic activity">
    <reaction evidence="12">
        <text>O-phospho-L-seryl-[protein] + H2O = L-seryl-[protein] + phosphate</text>
        <dbReference type="Rhea" id="RHEA:20629"/>
        <dbReference type="Rhea" id="RHEA-COMP:9863"/>
        <dbReference type="Rhea" id="RHEA-COMP:11604"/>
        <dbReference type="ChEBI" id="CHEBI:15377"/>
        <dbReference type="ChEBI" id="CHEBI:29999"/>
        <dbReference type="ChEBI" id="CHEBI:43474"/>
        <dbReference type="ChEBI" id="CHEBI:83421"/>
        <dbReference type="EC" id="3.1.3.16"/>
    </reaction>
</comment>
<dbReference type="InterPro" id="IPR000014">
    <property type="entry name" value="PAS"/>
</dbReference>
<evidence type="ECO:0000256" key="15">
    <source>
        <dbReference type="ARBA" id="ARBA00081350"/>
    </source>
</evidence>
<sequence length="588" mass="64781">MLMASYRECLMGNIIMESSDVPDLERYGLSRQLGRALIHGLHLGVYVVDATGRIAMVNPRAEALLGRTAEQMIGMDAHDLLHRRPDGGTIPRDQCPQLAALGTTESVRMDEAWFVRGDGGLVPVSLIGASLRLGDDEDLGAVVLFYDLQRHKAVERQQAAHVSMLEDLAGRLSLLAEISAVLASTLEVEEALRRLTRLVVPRLADWAVIDLLGPGGELRRVSIVGHDRRSHEVTKQWEGPMPLPEDGVHSPIARALRGGASTLLSAREAWDLVRRDTTPFRDYQRQLFEFIEPTSLIVSPLRTPRHVLGTLLLARCAPSRDFDSADLSLVDDIAGRAGLAVDNAEMFDEQRRIAETMQRHLIGPLPAIRELEMAARYQPAPRGSRVGGDWYDAFSLPGGLTALVIGDVTGHDLQAAADMSQIRNMLRTMAWAQRTPPSRVVDRLDEALPYITDDLMATLVLVLVERQEEGRWRLRWTSAGHPPPLLVCGDGSARFLDEAQGLLLGTGLRTERPDAEVPIPAHGTFLLYTDGLVERREESIDAGMNRLRRHATSLAGLPLPAFCDALLHRMRNDVTDDVALLALRLTGS</sequence>
<dbReference type="GO" id="GO:0046872">
    <property type="term" value="F:metal ion binding"/>
    <property type="evidence" value="ECO:0007669"/>
    <property type="project" value="UniProtKB-KW"/>
</dbReference>
<dbReference type="Gene3D" id="3.30.450.20">
    <property type="entry name" value="PAS domain"/>
    <property type="match status" value="1"/>
</dbReference>
<dbReference type="Gene3D" id="3.30.450.40">
    <property type="match status" value="1"/>
</dbReference>
<dbReference type="AlphaFoldDB" id="A0A1G9H646"/>
<dbReference type="Pfam" id="PF07228">
    <property type="entry name" value="SpoIIE"/>
    <property type="match status" value="1"/>
</dbReference>